<dbReference type="AlphaFoldDB" id="A0A5C6NNR3"/>
<proteinExistence type="predicted"/>
<accession>A0A5C6NNR3</accession>
<sequence length="122" mass="13874">MDHRQTEEVADIEKTYQWLEKAGLKDSTEALLMAAQEQALNTRSIEARVDHTRQDPRNICTKYGLEVPGSKWETPPKVLENKQAQILRDFQIQTDKLVVANVVVDKHKETVDSGGDRCSNPK</sequence>
<keyword evidence="2" id="KW-1185">Reference proteome</keyword>
<gene>
    <name evidence="1" type="ORF">D4764_18G0000580</name>
</gene>
<dbReference type="PANTHER" id="PTHR35450:SF2">
    <property type="entry name" value="REVERSE TRANSCRIPTASE DOMAIN-CONTAINING PROTEIN"/>
    <property type="match status" value="1"/>
</dbReference>
<dbReference type="Proteomes" id="UP000324091">
    <property type="component" value="Chromosome 18"/>
</dbReference>
<evidence type="ECO:0000313" key="1">
    <source>
        <dbReference type="EMBL" id="TWW69252.1"/>
    </source>
</evidence>
<evidence type="ECO:0000313" key="2">
    <source>
        <dbReference type="Proteomes" id="UP000324091"/>
    </source>
</evidence>
<dbReference type="PANTHER" id="PTHR35450">
    <property type="entry name" value="REVERSE TRANSCRIPTASE DOMAIN-CONTAINING PROTEIN"/>
    <property type="match status" value="1"/>
</dbReference>
<organism evidence="1 2">
    <name type="scientific">Takifugu flavidus</name>
    <name type="common">sansaifugu</name>
    <dbReference type="NCBI Taxonomy" id="433684"/>
    <lineage>
        <taxon>Eukaryota</taxon>
        <taxon>Metazoa</taxon>
        <taxon>Chordata</taxon>
        <taxon>Craniata</taxon>
        <taxon>Vertebrata</taxon>
        <taxon>Euteleostomi</taxon>
        <taxon>Actinopterygii</taxon>
        <taxon>Neopterygii</taxon>
        <taxon>Teleostei</taxon>
        <taxon>Neoteleostei</taxon>
        <taxon>Acanthomorphata</taxon>
        <taxon>Eupercaria</taxon>
        <taxon>Tetraodontiformes</taxon>
        <taxon>Tetradontoidea</taxon>
        <taxon>Tetraodontidae</taxon>
        <taxon>Takifugu</taxon>
    </lineage>
</organism>
<dbReference type="EMBL" id="RHFK02000010">
    <property type="protein sequence ID" value="TWW69252.1"/>
    <property type="molecule type" value="Genomic_DNA"/>
</dbReference>
<reference evidence="1 2" key="1">
    <citation type="submission" date="2019-04" db="EMBL/GenBank/DDBJ databases">
        <title>Chromosome genome assembly for Takifugu flavidus.</title>
        <authorList>
            <person name="Xiao S."/>
        </authorList>
    </citation>
    <scope>NUCLEOTIDE SEQUENCE [LARGE SCALE GENOMIC DNA]</scope>
    <source>
        <strain evidence="1">HTHZ2018</strain>
        <tissue evidence="1">Muscle</tissue>
    </source>
</reference>
<protein>
    <submittedName>
        <fullName evidence="1">Uncharacterized protein</fullName>
    </submittedName>
</protein>
<comment type="caution">
    <text evidence="1">The sequence shown here is derived from an EMBL/GenBank/DDBJ whole genome shotgun (WGS) entry which is preliminary data.</text>
</comment>
<name>A0A5C6NNR3_9TELE</name>